<reference evidence="5" key="2">
    <citation type="submission" date="2019-09" db="UniProtKB">
        <authorList>
            <consortium name="WormBaseParasite"/>
        </authorList>
    </citation>
    <scope>IDENTIFICATION</scope>
</reference>
<keyword evidence="4" id="KW-1185">Reference proteome</keyword>
<dbReference type="InterPro" id="IPR008160">
    <property type="entry name" value="Collagen"/>
</dbReference>
<evidence type="ECO:0000313" key="4">
    <source>
        <dbReference type="Proteomes" id="UP000050761"/>
    </source>
</evidence>
<protein>
    <submittedName>
        <fullName evidence="5">Collagen triple helix repeat protein</fullName>
    </submittedName>
</protein>
<evidence type="ECO:0000256" key="1">
    <source>
        <dbReference type="ARBA" id="ARBA00022737"/>
    </source>
</evidence>
<name>A0A183GDZ4_HELPZ</name>
<evidence type="ECO:0000256" key="2">
    <source>
        <dbReference type="SAM" id="MobiDB-lite"/>
    </source>
</evidence>
<reference evidence="3 4" key="1">
    <citation type="submission" date="2018-11" db="EMBL/GenBank/DDBJ databases">
        <authorList>
            <consortium name="Pathogen Informatics"/>
        </authorList>
    </citation>
    <scope>NUCLEOTIDE SEQUENCE [LARGE SCALE GENOMIC DNA]</scope>
</reference>
<accession>A0A3P8B1T3</accession>
<dbReference type="WBParaSite" id="HPBE_0002050401-mRNA-1">
    <property type="protein sequence ID" value="HPBE_0002050401-mRNA-1"/>
    <property type="gene ID" value="HPBE_0002050401"/>
</dbReference>
<dbReference type="OrthoDB" id="8964326at2759"/>
<dbReference type="PANTHER" id="PTHR24637:SF298">
    <property type="entry name" value="CUTICLE COLLAGEN 75-RELATED"/>
    <property type="match status" value="1"/>
</dbReference>
<dbReference type="Pfam" id="PF01391">
    <property type="entry name" value="Collagen"/>
    <property type="match status" value="1"/>
</dbReference>
<sequence>MSAIRTLLNRELDTFADLEQMVWTELRAEAQSVRHPRQVYDYCECEYHNDCPRGEPGRRGVPGQDGLDGVNGAPGMPGAPGILPQALYQRIDGCMICPYGPKGKPGSPGMDGPEGTPGYPGKDGHNGIPGMAGTPGEIGLPGENGKPGRDGEVFSDGIV</sequence>
<accession>A0A183GDZ4</accession>
<dbReference type="AlphaFoldDB" id="A0A183GDZ4"/>
<feature type="compositionally biased region" description="Low complexity" evidence="2">
    <location>
        <begin position="104"/>
        <end position="113"/>
    </location>
</feature>
<proteinExistence type="predicted"/>
<gene>
    <name evidence="3" type="ORF">HPBE_LOCUS20503</name>
</gene>
<evidence type="ECO:0000313" key="5">
    <source>
        <dbReference type="WBParaSite" id="HPBE_0002050401-mRNA-1"/>
    </source>
</evidence>
<dbReference type="Proteomes" id="UP000050761">
    <property type="component" value="Unassembled WGS sequence"/>
</dbReference>
<keyword evidence="1" id="KW-0677">Repeat</keyword>
<organism evidence="4 5">
    <name type="scientific">Heligmosomoides polygyrus</name>
    <name type="common">Parasitic roundworm</name>
    <dbReference type="NCBI Taxonomy" id="6339"/>
    <lineage>
        <taxon>Eukaryota</taxon>
        <taxon>Metazoa</taxon>
        <taxon>Ecdysozoa</taxon>
        <taxon>Nematoda</taxon>
        <taxon>Chromadorea</taxon>
        <taxon>Rhabditida</taxon>
        <taxon>Rhabditina</taxon>
        <taxon>Rhabditomorpha</taxon>
        <taxon>Strongyloidea</taxon>
        <taxon>Heligmosomidae</taxon>
        <taxon>Heligmosomoides</taxon>
    </lineage>
</organism>
<dbReference type="EMBL" id="UZAH01032202">
    <property type="protein sequence ID" value="VDP20332.1"/>
    <property type="molecule type" value="Genomic_DNA"/>
</dbReference>
<evidence type="ECO:0000313" key="3">
    <source>
        <dbReference type="EMBL" id="VDP20332.1"/>
    </source>
</evidence>
<feature type="region of interest" description="Disordered" evidence="2">
    <location>
        <begin position="104"/>
        <end position="159"/>
    </location>
</feature>
<dbReference type="PANTHER" id="PTHR24637">
    <property type="entry name" value="COLLAGEN"/>
    <property type="match status" value="1"/>
</dbReference>